<dbReference type="InterPro" id="IPR001789">
    <property type="entry name" value="Sig_transdc_resp-reg_receiver"/>
</dbReference>
<organism evidence="6 7">
    <name type="scientific">Archangium gephyra</name>
    <dbReference type="NCBI Taxonomy" id="48"/>
    <lineage>
        <taxon>Bacteria</taxon>
        <taxon>Pseudomonadati</taxon>
        <taxon>Myxococcota</taxon>
        <taxon>Myxococcia</taxon>
        <taxon>Myxococcales</taxon>
        <taxon>Cystobacterineae</taxon>
        <taxon>Archangiaceae</taxon>
        <taxon>Archangium</taxon>
    </lineage>
</organism>
<dbReference type="EMBL" id="QFQP01000043">
    <property type="protein sequence ID" value="PZR05640.1"/>
    <property type="molecule type" value="Genomic_DNA"/>
</dbReference>
<dbReference type="AlphaFoldDB" id="A0A2W5SSB7"/>
<dbReference type="GO" id="GO:0032993">
    <property type="term" value="C:protein-DNA complex"/>
    <property type="evidence" value="ECO:0007669"/>
    <property type="project" value="TreeGrafter"/>
</dbReference>
<dbReference type="Pfam" id="PF00486">
    <property type="entry name" value="Trans_reg_C"/>
    <property type="match status" value="1"/>
</dbReference>
<gene>
    <name evidence="6" type="ORF">DI536_31825</name>
</gene>
<evidence type="ECO:0000256" key="3">
    <source>
        <dbReference type="PROSITE-ProRule" id="PRU01091"/>
    </source>
</evidence>
<dbReference type="SMART" id="SM00448">
    <property type="entry name" value="REC"/>
    <property type="match status" value="1"/>
</dbReference>
<evidence type="ECO:0000256" key="1">
    <source>
        <dbReference type="ARBA" id="ARBA00023125"/>
    </source>
</evidence>
<dbReference type="GO" id="GO:0000976">
    <property type="term" value="F:transcription cis-regulatory region binding"/>
    <property type="evidence" value="ECO:0007669"/>
    <property type="project" value="TreeGrafter"/>
</dbReference>
<proteinExistence type="predicted"/>
<feature type="domain" description="Response regulatory" evidence="4">
    <location>
        <begin position="2"/>
        <end position="115"/>
    </location>
</feature>
<dbReference type="GO" id="GO:0005829">
    <property type="term" value="C:cytosol"/>
    <property type="evidence" value="ECO:0007669"/>
    <property type="project" value="TreeGrafter"/>
</dbReference>
<dbReference type="Gene3D" id="1.10.10.10">
    <property type="entry name" value="Winged helix-like DNA-binding domain superfamily/Winged helix DNA-binding domain"/>
    <property type="match status" value="1"/>
</dbReference>
<evidence type="ECO:0000259" key="5">
    <source>
        <dbReference type="PROSITE" id="PS51755"/>
    </source>
</evidence>
<feature type="DNA-binding region" description="OmpR/PhoB-type" evidence="3">
    <location>
        <begin position="123"/>
        <end position="217"/>
    </location>
</feature>
<accession>A0A2W5SSB7</accession>
<evidence type="ECO:0000256" key="2">
    <source>
        <dbReference type="PROSITE-ProRule" id="PRU00169"/>
    </source>
</evidence>
<dbReference type="PANTHER" id="PTHR48111:SF36">
    <property type="entry name" value="TRANSCRIPTIONAL REGULATORY PROTEIN CUTR"/>
    <property type="match status" value="1"/>
</dbReference>
<evidence type="ECO:0000313" key="7">
    <source>
        <dbReference type="Proteomes" id="UP000249061"/>
    </source>
</evidence>
<dbReference type="PROSITE" id="PS50110">
    <property type="entry name" value="RESPONSE_REGULATORY"/>
    <property type="match status" value="1"/>
</dbReference>
<comment type="caution">
    <text evidence="6">The sequence shown here is derived from an EMBL/GenBank/DDBJ whole genome shotgun (WGS) entry which is preliminary data.</text>
</comment>
<dbReference type="Gene3D" id="6.10.250.690">
    <property type="match status" value="1"/>
</dbReference>
<keyword evidence="2" id="KW-0597">Phosphoprotein</keyword>
<protein>
    <submittedName>
        <fullName evidence="6">DNA-binding response regulator</fullName>
    </submittedName>
</protein>
<dbReference type="GO" id="GO:0006355">
    <property type="term" value="P:regulation of DNA-templated transcription"/>
    <property type="evidence" value="ECO:0007669"/>
    <property type="project" value="InterPro"/>
</dbReference>
<dbReference type="CDD" id="cd17574">
    <property type="entry name" value="REC_OmpR"/>
    <property type="match status" value="1"/>
</dbReference>
<dbReference type="Pfam" id="PF00072">
    <property type="entry name" value="Response_reg"/>
    <property type="match status" value="1"/>
</dbReference>
<dbReference type="PANTHER" id="PTHR48111">
    <property type="entry name" value="REGULATOR OF RPOS"/>
    <property type="match status" value="1"/>
</dbReference>
<keyword evidence="1 3" id="KW-0238">DNA-binding</keyword>
<evidence type="ECO:0000259" key="4">
    <source>
        <dbReference type="PROSITE" id="PS50110"/>
    </source>
</evidence>
<reference evidence="6 7" key="1">
    <citation type="submission" date="2017-08" db="EMBL/GenBank/DDBJ databases">
        <title>Infants hospitalized years apart are colonized by the same room-sourced microbial strains.</title>
        <authorList>
            <person name="Brooks B."/>
            <person name="Olm M.R."/>
            <person name="Firek B.A."/>
            <person name="Baker R."/>
            <person name="Thomas B.C."/>
            <person name="Morowitz M.J."/>
            <person name="Banfield J.F."/>
        </authorList>
    </citation>
    <scope>NUCLEOTIDE SEQUENCE [LARGE SCALE GENOMIC DNA]</scope>
    <source>
        <strain evidence="6">S2_003_000_R2_14</strain>
    </source>
</reference>
<dbReference type="CDD" id="cd00383">
    <property type="entry name" value="trans_reg_C"/>
    <property type="match status" value="1"/>
</dbReference>
<dbReference type="GO" id="GO:0000156">
    <property type="term" value="F:phosphorelay response regulator activity"/>
    <property type="evidence" value="ECO:0007669"/>
    <property type="project" value="TreeGrafter"/>
</dbReference>
<dbReference type="PROSITE" id="PS51755">
    <property type="entry name" value="OMPR_PHOB"/>
    <property type="match status" value="1"/>
</dbReference>
<feature type="modified residue" description="4-aspartylphosphate" evidence="2">
    <location>
        <position position="50"/>
    </location>
</feature>
<dbReference type="Gene3D" id="3.40.50.2300">
    <property type="match status" value="1"/>
</dbReference>
<feature type="domain" description="OmpR/PhoB-type" evidence="5">
    <location>
        <begin position="123"/>
        <end position="217"/>
    </location>
</feature>
<evidence type="ECO:0000313" key="6">
    <source>
        <dbReference type="EMBL" id="PZR05640.1"/>
    </source>
</evidence>
<name>A0A2W5SSB7_9BACT</name>
<dbReference type="InterPro" id="IPR039420">
    <property type="entry name" value="WalR-like"/>
</dbReference>
<dbReference type="SUPFAM" id="SSF52172">
    <property type="entry name" value="CheY-like"/>
    <property type="match status" value="1"/>
</dbReference>
<dbReference type="InterPro" id="IPR011006">
    <property type="entry name" value="CheY-like_superfamily"/>
</dbReference>
<dbReference type="SMART" id="SM00862">
    <property type="entry name" value="Trans_reg_C"/>
    <property type="match status" value="1"/>
</dbReference>
<dbReference type="InterPro" id="IPR036388">
    <property type="entry name" value="WH-like_DNA-bd_sf"/>
</dbReference>
<dbReference type="Proteomes" id="UP000249061">
    <property type="component" value="Unassembled WGS sequence"/>
</dbReference>
<sequence>MRVLVVDDEAEVRSVVARALRADGHAVTTAEDLQAARQRVSEGIDLLVLDLRLADGFGLELCRELRAEGASIPILLLTALSQVAFRVEGLDAGADDFLAKPFAVAELRARVRALGRRGALPRGLTYERDDVRLDFAGRHATRAGQPIAITSREWSILEVLVRRSGRVVSRSDLLESVWGEASETAASSLEVLVGRLRRKLGAELIRTLRGEGYALAEEGRHGR</sequence>
<dbReference type="InterPro" id="IPR001867">
    <property type="entry name" value="OmpR/PhoB-type_DNA-bd"/>
</dbReference>